<dbReference type="GO" id="GO:1990189">
    <property type="term" value="F:protein N-terminal-serine acetyltransferase activity"/>
    <property type="evidence" value="ECO:0007669"/>
    <property type="project" value="TreeGrafter"/>
</dbReference>
<gene>
    <name evidence="2" type="ORF">AN221_28920</name>
</gene>
<dbReference type="RefSeq" id="WP_070203415.1">
    <property type="nucleotide sequence ID" value="NZ_LJGZ01000098.1"/>
</dbReference>
<dbReference type="OrthoDB" id="2061990at2"/>
<dbReference type="PROSITE" id="PS51186">
    <property type="entry name" value="GNAT"/>
    <property type="match status" value="1"/>
</dbReference>
<evidence type="ECO:0000313" key="2">
    <source>
        <dbReference type="EMBL" id="OEV17593.1"/>
    </source>
</evidence>
<reference evidence="2 3" key="1">
    <citation type="journal article" date="2016" name="Front. Microbiol.">
        <title>Comparative Genomics Analysis of Streptomyces Species Reveals Their Adaptation to the Marine Environment and Their Diversity at the Genomic Level.</title>
        <authorList>
            <person name="Tian X."/>
            <person name="Zhang Z."/>
            <person name="Yang T."/>
            <person name="Chen M."/>
            <person name="Li J."/>
            <person name="Chen F."/>
            <person name="Yang J."/>
            <person name="Li W."/>
            <person name="Zhang B."/>
            <person name="Zhang Z."/>
            <person name="Wu J."/>
            <person name="Zhang C."/>
            <person name="Long L."/>
            <person name="Xiao J."/>
        </authorList>
    </citation>
    <scope>NUCLEOTIDE SEQUENCE [LARGE SCALE GENOMIC DNA]</scope>
    <source>
        <strain evidence="2 3">SCSIO M10372</strain>
    </source>
</reference>
<organism evidence="2 3">
    <name type="scientific">Streptomyces nanshensis</name>
    <dbReference type="NCBI Taxonomy" id="518642"/>
    <lineage>
        <taxon>Bacteria</taxon>
        <taxon>Bacillati</taxon>
        <taxon>Actinomycetota</taxon>
        <taxon>Actinomycetes</taxon>
        <taxon>Kitasatosporales</taxon>
        <taxon>Streptomycetaceae</taxon>
        <taxon>Streptomyces</taxon>
    </lineage>
</organism>
<dbReference type="PANTHER" id="PTHR43441">
    <property type="entry name" value="RIBOSOMAL-PROTEIN-SERINE ACETYLTRANSFERASE"/>
    <property type="match status" value="1"/>
</dbReference>
<dbReference type="Gene3D" id="3.40.630.30">
    <property type="match status" value="1"/>
</dbReference>
<name>A0A1E7LNW3_9ACTN</name>
<protein>
    <submittedName>
        <fullName evidence="2">Acetyltransferase</fullName>
    </submittedName>
</protein>
<dbReference type="InterPro" id="IPR051908">
    <property type="entry name" value="Ribosomal_N-acetyltransferase"/>
</dbReference>
<dbReference type="SUPFAM" id="SSF55729">
    <property type="entry name" value="Acyl-CoA N-acyltransferases (Nat)"/>
    <property type="match status" value="1"/>
</dbReference>
<proteinExistence type="predicted"/>
<dbReference type="InterPro" id="IPR016181">
    <property type="entry name" value="Acyl_CoA_acyltransferase"/>
</dbReference>
<dbReference type="InterPro" id="IPR000182">
    <property type="entry name" value="GNAT_dom"/>
</dbReference>
<dbReference type="PANTHER" id="PTHR43441:SF10">
    <property type="entry name" value="ACETYLTRANSFERASE"/>
    <property type="match status" value="1"/>
</dbReference>
<dbReference type="GO" id="GO:0005737">
    <property type="term" value="C:cytoplasm"/>
    <property type="evidence" value="ECO:0007669"/>
    <property type="project" value="TreeGrafter"/>
</dbReference>
<dbReference type="GO" id="GO:0008999">
    <property type="term" value="F:protein-N-terminal-alanine acetyltransferase activity"/>
    <property type="evidence" value="ECO:0007669"/>
    <property type="project" value="TreeGrafter"/>
</dbReference>
<keyword evidence="2" id="KW-0808">Transferase</keyword>
<dbReference type="PATRIC" id="fig|518642.7.peg.3628"/>
<feature type="domain" description="N-acetyltransferase" evidence="1">
    <location>
        <begin position="7"/>
        <end position="173"/>
    </location>
</feature>
<dbReference type="Proteomes" id="UP000175971">
    <property type="component" value="Unassembled WGS sequence"/>
</dbReference>
<accession>A0A1E7LNW3</accession>
<evidence type="ECO:0000259" key="1">
    <source>
        <dbReference type="PROSITE" id="PS51186"/>
    </source>
</evidence>
<keyword evidence="3" id="KW-1185">Reference proteome</keyword>
<evidence type="ECO:0000313" key="3">
    <source>
        <dbReference type="Proteomes" id="UP000175971"/>
    </source>
</evidence>
<comment type="caution">
    <text evidence="2">The sequence shown here is derived from an EMBL/GenBank/DDBJ whole genome shotgun (WGS) entry which is preliminary data.</text>
</comment>
<dbReference type="AlphaFoldDB" id="A0A1E7LNW3"/>
<sequence length="184" mass="20456">MSAGPDFVLRPWEMSDLPLVREASQDPYIPLITTIPARYSDAAAEAFVRRQWERAATGAGYPFAIVRSRDRRPVGSIGLWLRELPEGRASIGYWMVASGRGQGVTRAALRTVTSWALRDLGIPRLQLFIEPWNTASARIAVDVGYRREGLLRGWQRVGDERRDMAVYGLLNTDGPADGRAVTAD</sequence>
<dbReference type="EMBL" id="LJGZ01000098">
    <property type="protein sequence ID" value="OEV17593.1"/>
    <property type="molecule type" value="Genomic_DNA"/>
</dbReference>
<dbReference type="Pfam" id="PF13302">
    <property type="entry name" value="Acetyltransf_3"/>
    <property type="match status" value="1"/>
</dbReference>